<comment type="function">
    <text evidence="6">DNA repair enzyme involved in the repair of deaminated bases. Selectively cleaves double-stranded DNA at the second phosphodiester bond 3' to a deoxyinosine leaving behind the intact lesion on the nicked DNA.</text>
</comment>
<comment type="catalytic activity">
    <reaction evidence="6">
        <text>Endonucleolytic cleavage at apurinic or apyrimidinic sites to products with a 5'-phosphate.</text>
        <dbReference type="EC" id="3.1.21.7"/>
    </reaction>
</comment>
<evidence type="ECO:0000256" key="4">
    <source>
        <dbReference type="ARBA" id="ARBA00022759"/>
    </source>
</evidence>
<proteinExistence type="inferred from homology"/>
<dbReference type="PANTHER" id="PTHR28511:SF1">
    <property type="entry name" value="ENDONUCLEASE V"/>
    <property type="match status" value="1"/>
</dbReference>
<dbReference type="GO" id="GO:0004519">
    <property type="term" value="F:endonuclease activity"/>
    <property type="evidence" value="ECO:0007669"/>
    <property type="project" value="UniProtKB-KW"/>
</dbReference>
<feature type="binding site" evidence="6">
    <location>
        <position position="108"/>
    </location>
    <ligand>
        <name>Mg(2+)</name>
        <dbReference type="ChEBI" id="CHEBI:18420"/>
    </ligand>
</feature>
<protein>
    <recommendedName>
        <fullName evidence="6">Endonuclease V</fullName>
        <ecNumber evidence="6">3.1.21.7</ecNumber>
    </recommendedName>
    <alternativeName>
        <fullName evidence="6">Deoxyinosine 3'endonuclease</fullName>
    </alternativeName>
    <alternativeName>
        <fullName evidence="6">Deoxyribonuclease V</fullName>
        <shortName evidence="6">DNase V</shortName>
    </alternativeName>
</protein>
<comment type="similarity">
    <text evidence="6">Belongs to the endonuclease V family.</text>
</comment>
<dbReference type="Gene3D" id="3.30.2170.10">
    <property type="entry name" value="archaeoglobus fulgidus dsm 4304 superfamily"/>
    <property type="match status" value="1"/>
</dbReference>
<dbReference type="PANTHER" id="PTHR28511">
    <property type="entry name" value="ENDONUCLEASE V"/>
    <property type="match status" value="1"/>
</dbReference>
<keyword evidence="5 6" id="KW-0378">Hydrolase</keyword>
<organism evidence="7 8">
    <name type="scientific">Bacillus arachidis</name>
    <dbReference type="NCBI Taxonomy" id="2819290"/>
    <lineage>
        <taxon>Bacteria</taxon>
        <taxon>Bacillati</taxon>
        <taxon>Bacillota</taxon>
        <taxon>Bacilli</taxon>
        <taxon>Bacillales</taxon>
        <taxon>Bacillaceae</taxon>
        <taxon>Bacillus</taxon>
    </lineage>
</organism>
<gene>
    <name evidence="6" type="primary">nfi</name>
    <name evidence="7" type="ORF">J4P90_21855</name>
</gene>
<feature type="site" description="Interaction with target DNA" evidence="6">
    <location>
        <position position="78"/>
    </location>
</feature>
<dbReference type="InterPro" id="IPR007581">
    <property type="entry name" value="Endonuclease-V"/>
</dbReference>
<evidence type="ECO:0000256" key="3">
    <source>
        <dbReference type="ARBA" id="ARBA00022722"/>
    </source>
</evidence>
<keyword evidence="2 6" id="KW-0963">Cytoplasm</keyword>
<reference evidence="7 8" key="1">
    <citation type="submission" date="2021-03" db="EMBL/GenBank/DDBJ databases">
        <title>Identification of novel Bacillus strains.</title>
        <authorList>
            <person name="Xiao Z."/>
            <person name="Li Y."/>
            <person name="Shen J."/>
        </authorList>
    </citation>
    <scope>NUCLEOTIDE SEQUENCE [LARGE SCALE GENOMIC DNA]</scope>
    <source>
        <strain evidence="7 8">SY8</strain>
    </source>
</reference>
<dbReference type="HAMAP" id="MF_00801">
    <property type="entry name" value="Endonuclease_5"/>
    <property type="match status" value="1"/>
</dbReference>
<keyword evidence="6" id="KW-0479">Metal-binding</keyword>
<evidence type="ECO:0000313" key="8">
    <source>
        <dbReference type="Proteomes" id="UP000677611"/>
    </source>
</evidence>
<dbReference type="Proteomes" id="UP000677611">
    <property type="component" value="Unassembled WGS sequence"/>
</dbReference>
<dbReference type="CDD" id="cd06559">
    <property type="entry name" value="Endonuclease_V"/>
    <property type="match status" value="1"/>
</dbReference>
<keyword evidence="6" id="KW-0234">DNA repair</keyword>
<keyword evidence="4 6" id="KW-0255">Endonuclease</keyword>
<dbReference type="RefSeq" id="WP_208019040.1">
    <property type="nucleotide sequence ID" value="NZ_JAGDQJ010000030.1"/>
</dbReference>
<evidence type="ECO:0000256" key="6">
    <source>
        <dbReference type="HAMAP-Rule" id="MF_00801"/>
    </source>
</evidence>
<evidence type="ECO:0000256" key="1">
    <source>
        <dbReference type="ARBA" id="ARBA00004496"/>
    </source>
</evidence>
<dbReference type="EMBL" id="JAGDQJ010000030">
    <property type="protein sequence ID" value="MBO1627813.1"/>
    <property type="molecule type" value="Genomic_DNA"/>
</dbReference>
<keyword evidence="8" id="KW-1185">Reference proteome</keyword>
<evidence type="ECO:0000313" key="7">
    <source>
        <dbReference type="EMBL" id="MBO1627813.1"/>
    </source>
</evidence>
<sequence>MKKHDINELEKLQKQLSSNISLKNIFELEDIKLVAGIDIAYWSNEGIDYGVCCIVVFDYLTKAIIEEVHHIDKIEFPYISGYLAFRELPLVLDTVKKLKSFPDLYMFDGNGYLHNRHMGIATHASFYLKKPTIGVAKTYLKINNVDFIEPENEVGSYTEIVVNEEVYGRTLRTRENVKPIFVSCGNWIDLDTATHVVLHFVENNSRLPITTRYADLATHEARREELSKIEK</sequence>
<dbReference type="Pfam" id="PF04493">
    <property type="entry name" value="Endonuclease_5"/>
    <property type="match status" value="1"/>
</dbReference>
<feature type="binding site" evidence="6">
    <location>
        <position position="38"/>
    </location>
    <ligand>
        <name>Mg(2+)</name>
        <dbReference type="ChEBI" id="CHEBI:18420"/>
    </ligand>
</feature>
<evidence type="ECO:0000256" key="5">
    <source>
        <dbReference type="ARBA" id="ARBA00022801"/>
    </source>
</evidence>
<comment type="caution">
    <text evidence="7">The sequence shown here is derived from an EMBL/GenBank/DDBJ whole genome shotgun (WGS) entry which is preliminary data.</text>
</comment>
<keyword evidence="3 6" id="KW-0540">Nuclease</keyword>
<keyword evidence="6" id="KW-0227">DNA damage</keyword>
<evidence type="ECO:0000256" key="2">
    <source>
        <dbReference type="ARBA" id="ARBA00022490"/>
    </source>
</evidence>
<dbReference type="EC" id="3.1.21.7" evidence="6"/>
<keyword evidence="6" id="KW-0460">Magnesium</keyword>
<accession>A0ABS3P420</accession>
<name>A0ABS3P420_9BACI</name>
<comment type="subcellular location">
    <subcellularLocation>
        <location evidence="1 6">Cytoplasm</location>
    </subcellularLocation>
</comment>
<comment type="cofactor">
    <cofactor evidence="6">
        <name>Mg(2+)</name>
        <dbReference type="ChEBI" id="CHEBI:18420"/>
    </cofactor>
</comment>